<reference evidence="3" key="1">
    <citation type="submission" date="2015-07" db="EMBL/GenBank/DDBJ databases">
        <authorList>
            <person name="Rodrigo-Torres Lidia"/>
            <person name="Arahal R.David."/>
        </authorList>
    </citation>
    <scope>NUCLEOTIDE SEQUENCE [LARGE SCALE GENOMIC DNA]</scope>
    <source>
        <strain evidence="3">CECT 5096</strain>
    </source>
</reference>
<protein>
    <submittedName>
        <fullName evidence="2">Inner membrane protein YnbA</fullName>
    </submittedName>
</protein>
<dbReference type="Pfam" id="PF01066">
    <property type="entry name" value="CDP-OH_P_transf"/>
    <property type="match status" value="1"/>
</dbReference>
<organism evidence="2 3">
    <name type="scientific">Roseibium album</name>
    <dbReference type="NCBI Taxonomy" id="311410"/>
    <lineage>
        <taxon>Bacteria</taxon>
        <taxon>Pseudomonadati</taxon>
        <taxon>Pseudomonadota</taxon>
        <taxon>Alphaproteobacteria</taxon>
        <taxon>Hyphomicrobiales</taxon>
        <taxon>Stappiaceae</taxon>
        <taxon>Roseibium</taxon>
    </lineage>
</organism>
<keyword evidence="3" id="KW-1185">Reference proteome</keyword>
<feature type="transmembrane region" description="Helical" evidence="1">
    <location>
        <begin position="117"/>
        <end position="140"/>
    </location>
</feature>
<feature type="transmembrane region" description="Helical" evidence="1">
    <location>
        <begin position="152"/>
        <end position="170"/>
    </location>
</feature>
<dbReference type="EMBL" id="CXWC01000001">
    <property type="protein sequence ID" value="CTQ64929.1"/>
    <property type="molecule type" value="Genomic_DNA"/>
</dbReference>
<evidence type="ECO:0000256" key="1">
    <source>
        <dbReference type="SAM" id="Phobius"/>
    </source>
</evidence>
<keyword evidence="1" id="KW-0472">Membrane</keyword>
<dbReference type="InterPro" id="IPR043130">
    <property type="entry name" value="CDP-OH_PTrfase_TM_dom"/>
</dbReference>
<dbReference type="InterPro" id="IPR000462">
    <property type="entry name" value="CDP-OH_P_trans"/>
</dbReference>
<dbReference type="GO" id="GO:0016020">
    <property type="term" value="C:membrane"/>
    <property type="evidence" value="ECO:0007669"/>
    <property type="project" value="InterPro"/>
</dbReference>
<evidence type="ECO:0000313" key="3">
    <source>
        <dbReference type="Proteomes" id="UP000049983"/>
    </source>
</evidence>
<dbReference type="GO" id="GO:0016780">
    <property type="term" value="F:phosphotransferase activity, for other substituted phosphate groups"/>
    <property type="evidence" value="ECO:0007669"/>
    <property type="project" value="InterPro"/>
</dbReference>
<gene>
    <name evidence="2" type="primary">ynbA</name>
    <name evidence="2" type="ORF">LA5096_00576</name>
</gene>
<dbReference type="AlphaFoldDB" id="A0A0M7AM60"/>
<dbReference type="RefSeq" id="WP_055116540.1">
    <property type="nucleotide sequence ID" value="NZ_CANMGD010000006.1"/>
</dbReference>
<keyword evidence="1" id="KW-0812">Transmembrane</keyword>
<keyword evidence="1" id="KW-1133">Transmembrane helix</keyword>
<evidence type="ECO:0000313" key="2">
    <source>
        <dbReference type="EMBL" id="CTQ64929.1"/>
    </source>
</evidence>
<dbReference type="Proteomes" id="UP000049983">
    <property type="component" value="Unassembled WGS sequence"/>
</dbReference>
<feature type="transmembrane region" description="Helical" evidence="1">
    <location>
        <begin position="48"/>
        <end position="66"/>
    </location>
</feature>
<dbReference type="STRING" id="311410.LA5095_03209"/>
<proteinExistence type="predicted"/>
<dbReference type="GO" id="GO:0008654">
    <property type="term" value="P:phospholipid biosynthetic process"/>
    <property type="evidence" value="ECO:0007669"/>
    <property type="project" value="InterPro"/>
</dbReference>
<name>A0A0M7AM60_9HYPH</name>
<accession>A0A0M7AM60</accession>
<sequence length="203" mass="21772">MPTIYQLKSRFQDMLRPICRKLAASGVTANQVTVSAIVLSVLQGALLWLFPGAALPLLLLPVVLFLRMGLNAIDGMLAREHDQKSHLGAVLNELGDVVSDAALYLPFAALPFVPTELVIGLVVLALIGEMTGVIGVQIGASRRYDGPFGKSDRAALFGFCGFLMGIGLTTPILYQVLFGVGLILSALTILNRARNALRELETR</sequence>
<dbReference type="Gene3D" id="1.20.120.1760">
    <property type="match status" value="1"/>
</dbReference>
<dbReference type="GeneID" id="97668025"/>
<dbReference type="OrthoDB" id="1034332at2"/>